<dbReference type="SUPFAM" id="SSF52540">
    <property type="entry name" value="P-loop containing nucleoside triphosphate hydrolases"/>
    <property type="match status" value="1"/>
</dbReference>
<dbReference type="Pfam" id="PF07670">
    <property type="entry name" value="Gate"/>
    <property type="match status" value="2"/>
</dbReference>
<reference evidence="18 19" key="1">
    <citation type="submission" date="2020-08" db="EMBL/GenBank/DDBJ databases">
        <title>Genome public.</title>
        <authorList>
            <person name="Liu C."/>
            <person name="Sun Q."/>
        </authorList>
    </citation>
    <scope>NUCLEOTIDE SEQUENCE [LARGE SCALE GENOMIC DNA]</scope>
    <source>
        <strain evidence="18 19">NSJ-9</strain>
    </source>
</reference>
<dbReference type="SMART" id="SM00899">
    <property type="entry name" value="FeoA"/>
    <property type="match status" value="1"/>
</dbReference>
<keyword evidence="7" id="KW-0547">Nucleotide-binding</keyword>
<dbReference type="InterPro" id="IPR008988">
    <property type="entry name" value="Transcriptional_repressor_C"/>
</dbReference>
<sequence length="780" mass="86133">MTLKELEIGQSAIITRVGGEGALRQHFLDMGVIPGAEITLIKYAPMGDPMEFQVHGYELTLRLDDAAQIDVELIAARARSHEGTSDINKSVHPGLGEEGKYHSKGDGDPLPDSEDLTFALVGNQNCGKTTLFNQLTGSNQHIGNFPGVTVDRKDGPIRGQAHTKVTDLPGIYSMSPYSSEEIVSRNFVLEEHPKAIINIVDATNIERNLYLTMQLLEMDIPTVVALNMMDEMTGNGGSIDVNHMEEMLGVPVVPISAAKNEGVDELVRHAMHIAKYQEKPGRQDFCDENDFGGSVHRCIHAICHLIDDHAKAAEIPVRFAAAKIIEGDALIMERLKLDDNEKEAIEHLILQMEKERGIDRSAAIADMRFTFIEKVCEQTVVKPKESKERIRSQKIDRILTGKYTAIPCFFGIMLLVFYLTFNVIGAWLQNLLELGISQLSDATEQLMIAADVNEVLRGLVIDGIFTGVGSVLSFLPIIVTLFFFLSLMEDSGYIARVAFVMDKLLRKIGLSGRSIVPMLLGFGCTVPALMSTRTLPSERDRKMTILLTPFMSCSAKLPIYSFLISAFFPGHGALIMMGLYILGIAVGILVALGYRKTLFKGEAVPFVMELPNYRLPGAKNVLQLLWEKAKDFIQKAFTVIFMATICIWFLRSFSPHFSLVQDSKDSILAMIASVLVPIFKPLGLGDWRICVSLISGFMAKESVVSTLEVLFGGAMQQFMTPLAAMCLLVFSLLYTPCVAAIASIRRELGRKWAWGVVIWQCVIAWLVAYAVNLIGGFILG</sequence>
<gene>
    <name evidence="18" type="primary">feoB</name>
    <name evidence="18" type="ORF">H8R94_05960</name>
</gene>
<dbReference type="Gene3D" id="3.40.50.300">
    <property type="entry name" value="P-loop containing nucleotide triphosphate hydrolases"/>
    <property type="match status" value="1"/>
</dbReference>
<dbReference type="PANTHER" id="PTHR43185">
    <property type="entry name" value="FERROUS IRON TRANSPORT PROTEIN B"/>
    <property type="match status" value="1"/>
</dbReference>
<feature type="transmembrane region" description="Helical" evidence="15">
    <location>
        <begin position="756"/>
        <end position="779"/>
    </location>
</feature>
<evidence type="ECO:0000256" key="2">
    <source>
        <dbReference type="ARBA" id="ARBA00004651"/>
    </source>
</evidence>
<comment type="similarity">
    <text evidence="15">Belongs to the TRAFAC class TrmE-Era-EngA-EngB-Septin-like GTPase superfamily. FeoB GTPase (TC 9.A.8) family.</text>
</comment>
<keyword evidence="10" id="KW-0406">Ion transport</keyword>
<evidence type="ECO:0000256" key="8">
    <source>
        <dbReference type="ARBA" id="ARBA00022989"/>
    </source>
</evidence>
<evidence type="ECO:0000256" key="16">
    <source>
        <dbReference type="SAM" id="MobiDB-lite"/>
    </source>
</evidence>
<evidence type="ECO:0000256" key="9">
    <source>
        <dbReference type="ARBA" id="ARBA00023004"/>
    </source>
</evidence>
<dbReference type="PANTHER" id="PTHR43185:SF1">
    <property type="entry name" value="FE(2+) TRANSPORTER FEOB"/>
    <property type="match status" value="1"/>
</dbReference>
<dbReference type="Gene3D" id="1.10.287.1770">
    <property type="match status" value="1"/>
</dbReference>
<feature type="transmembrane region" description="Helical" evidence="15">
    <location>
        <begin position="543"/>
        <end position="568"/>
    </location>
</feature>
<feature type="transmembrane region" description="Helical" evidence="15">
    <location>
        <begin position="508"/>
        <end position="531"/>
    </location>
</feature>
<evidence type="ECO:0000256" key="6">
    <source>
        <dbReference type="ARBA" id="ARBA00022692"/>
    </source>
</evidence>
<dbReference type="RefSeq" id="WP_118280696.1">
    <property type="nucleotide sequence ID" value="NZ_JACOPG010000002.1"/>
</dbReference>
<evidence type="ECO:0000313" key="18">
    <source>
        <dbReference type="EMBL" id="MBC5686153.1"/>
    </source>
</evidence>
<dbReference type="Pfam" id="PF02421">
    <property type="entry name" value="FeoB_N"/>
    <property type="match status" value="1"/>
</dbReference>
<keyword evidence="12 15" id="KW-0472">Membrane</keyword>
<dbReference type="Proteomes" id="UP000643810">
    <property type="component" value="Unassembled WGS sequence"/>
</dbReference>
<evidence type="ECO:0000256" key="13">
    <source>
        <dbReference type="ARBA" id="ARBA00031200"/>
    </source>
</evidence>
<dbReference type="InterPro" id="IPR027417">
    <property type="entry name" value="P-loop_NTPase"/>
</dbReference>
<feature type="domain" description="FeoB-type G" evidence="17">
    <location>
        <begin position="115"/>
        <end position="276"/>
    </location>
</feature>
<keyword evidence="4" id="KW-1003">Cell membrane</keyword>
<evidence type="ECO:0000313" key="19">
    <source>
        <dbReference type="Proteomes" id="UP000643810"/>
    </source>
</evidence>
<keyword evidence="19" id="KW-1185">Reference proteome</keyword>
<feature type="transmembrane region" description="Helical" evidence="15">
    <location>
        <begin position="666"/>
        <end position="685"/>
    </location>
</feature>
<dbReference type="Pfam" id="PF17910">
    <property type="entry name" value="FeoB_Cyto"/>
    <property type="match status" value="1"/>
</dbReference>
<feature type="transmembrane region" description="Helical" evidence="15">
    <location>
        <begin position="722"/>
        <end position="744"/>
    </location>
</feature>
<evidence type="ECO:0000256" key="3">
    <source>
        <dbReference type="ARBA" id="ARBA00022448"/>
    </source>
</evidence>
<dbReference type="InterPro" id="IPR003373">
    <property type="entry name" value="Fe2_transport_prot-B"/>
</dbReference>
<comment type="function">
    <text evidence="1 15">Probable transporter of a GTP-driven Fe(2+) uptake system.</text>
</comment>
<organism evidence="18 19">
    <name type="scientific">Roseburia lenta</name>
    <dbReference type="NCBI Taxonomy" id="2763061"/>
    <lineage>
        <taxon>Bacteria</taxon>
        <taxon>Bacillati</taxon>
        <taxon>Bacillota</taxon>
        <taxon>Clostridia</taxon>
        <taxon>Lachnospirales</taxon>
        <taxon>Lachnospiraceae</taxon>
        <taxon>Roseburia</taxon>
    </lineage>
</organism>
<dbReference type="Pfam" id="PF07664">
    <property type="entry name" value="FeoB_C"/>
    <property type="match status" value="1"/>
</dbReference>
<evidence type="ECO:0000256" key="15">
    <source>
        <dbReference type="RuleBase" id="RU362098"/>
    </source>
</evidence>
<evidence type="ECO:0000256" key="1">
    <source>
        <dbReference type="ARBA" id="ARBA00003926"/>
    </source>
</evidence>
<feature type="transmembrane region" description="Helical" evidence="15">
    <location>
        <begin position="403"/>
        <end position="428"/>
    </location>
</feature>
<comment type="caution">
    <text evidence="18">The sequence shown here is derived from an EMBL/GenBank/DDBJ whole genome shotgun (WGS) entry which is preliminary data.</text>
</comment>
<evidence type="ECO:0000256" key="11">
    <source>
        <dbReference type="ARBA" id="ARBA00023134"/>
    </source>
</evidence>
<evidence type="ECO:0000259" key="17">
    <source>
        <dbReference type="PROSITE" id="PS51711"/>
    </source>
</evidence>
<dbReference type="Pfam" id="PF04023">
    <property type="entry name" value="FeoA"/>
    <property type="match status" value="1"/>
</dbReference>
<dbReference type="InterPro" id="IPR050860">
    <property type="entry name" value="FeoB_GTPase"/>
</dbReference>
<feature type="transmembrane region" description="Helical" evidence="15">
    <location>
        <begin position="464"/>
        <end position="488"/>
    </location>
</feature>
<accession>A0ABR7GFD0</accession>
<keyword evidence="8 15" id="KW-1133">Transmembrane helix</keyword>
<evidence type="ECO:0000256" key="7">
    <source>
        <dbReference type="ARBA" id="ARBA00022741"/>
    </source>
</evidence>
<dbReference type="InterPro" id="IPR011642">
    <property type="entry name" value="Gate_dom"/>
</dbReference>
<keyword evidence="5 15" id="KW-0410">Iron transport</keyword>
<feature type="region of interest" description="Disordered" evidence="16">
    <location>
        <begin position="82"/>
        <end position="115"/>
    </location>
</feature>
<name>A0ABR7GFD0_9FIRM</name>
<feature type="compositionally biased region" description="Basic and acidic residues" evidence="16">
    <location>
        <begin position="95"/>
        <end position="107"/>
    </location>
</feature>
<evidence type="ECO:0000256" key="12">
    <source>
        <dbReference type="ARBA" id="ARBA00023136"/>
    </source>
</evidence>
<keyword evidence="6 15" id="KW-0812">Transmembrane</keyword>
<feature type="transmembrane region" description="Helical" evidence="15">
    <location>
        <begin position="574"/>
        <end position="594"/>
    </location>
</feature>
<keyword evidence="9 15" id="KW-0408">Iron</keyword>
<feature type="transmembrane region" description="Helical" evidence="15">
    <location>
        <begin position="636"/>
        <end position="654"/>
    </location>
</feature>
<dbReference type="InterPro" id="IPR007167">
    <property type="entry name" value="Fe-transptr_FeoA-like"/>
</dbReference>
<comment type="subcellular location">
    <subcellularLocation>
        <location evidence="2 15">Cell membrane</location>
        <topology evidence="2 15">Multi-pass membrane protein</topology>
    </subcellularLocation>
</comment>
<evidence type="ECO:0000256" key="10">
    <source>
        <dbReference type="ARBA" id="ARBA00023065"/>
    </source>
</evidence>
<proteinExistence type="inferred from homology"/>
<evidence type="ECO:0000256" key="4">
    <source>
        <dbReference type="ARBA" id="ARBA00022475"/>
    </source>
</evidence>
<dbReference type="PROSITE" id="PS51711">
    <property type="entry name" value="G_FEOB"/>
    <property type="match status" value="1"/>
</dbReference>
<evidence type="ECO:0000256" key="14">
    <source>
        <dbReference type="NCBIfam" id="TIGR00437"/>
    </source>
</evidence>
<dbReference type="InterPro" id="IPR041069">
    <property type="entry name" value="FeoB_Cyto"/>
</dbReference>
<keyword evidence="11 15" id="KW-0342">GTP-binding</keyword>
<dbReference type="CDD" id="cd01879">
    <property type="entry name" value="FeoB"/>
    <property type="match status" value="1"/>
</dbReference>
<dbReference type="InterPro" id="IPR011640">
    <property type="entry name" value="Fe2_transport_prot_B_C"/>
</dbReference>
<evidence type="ECO:0000256" key="5">
    <source>
        <dbReference type="ARBA" id="ARBA00022496"/>
    </source>
</evidence>
<protein>
    <recommendedName>
        <fullName evidence="13 14">Ferrous iron transport protein B</fullName>
    </recommendedName>
</protein>
<keyword evidence="3 15" id="KW-0813">Transport</keyword>
<dbReference type="SUPFAM" id="SSF50037">
    <property type="entry name" value="C-terminal domain of transcriptional repressors"/>
    <property type="match status" value="1"/>
</dbReference>
<dbReference type="EMBL" id="JACOPG010000002">
    <property type="protein sequence ID" value="MBC5686153.1"/>
    <property type="molecule type" value="Genomic_DNA"/>
</dbReference>
<dbReference type="Gene3D" id="2.30.30.90">
    <property type="match status" value="1"/>
</dbReference>
<dbReference type="InterPro" id="IPR038157">
    <property type="entry name" value="FeoA_core_dom"/>
</dbReference>
<dbReference type="NCBIfam" id="TIGR00437">
    <property type="entry name" value="feoB"/>
    <property type="match status" value="1"/>
</dbReference>
<dbReference type="InterPro" id="IPR030389">
    <property type="entry name" value="G_FEOB_dom"/>
</dbReference>